<gene>
    <name evidence="1" type="ORF">PG999_007838</name>
</gene>
<evidence type="ECO:0008006" key="3">
    <source>
        <dbReference type="Google" id="ProtNLM"/>
    </source>
</evidence>
<name>A0AAW0QPM2_9PEZI</name>
<evidence type="ECO:0000313" key="1">
    <source>
        <dbReference type="EMBL" id="KAK8109701.1"/>
    </source>
</evidence>
<keyword evidence="2" id="KW-1185">Reference proteome</keyword>
<reference evidence="1 2" key="1">
    <citation type="submission" date="2023-01" db="EMBL/GenBank/DDBJ databases">
        <title>Analysis of 21 Apiospora genomes using comparative genomics revels a genus with tremendous synthesis potential of carbohydrate active enzymes and secondary metabolites.</title>
        <authorList>
            <person name="Sorensen T."/>
        </authorList>
    </citation>
    <scope>NUCLEOTIDE SEQUENCE [LARGE SCALE GENOMIC DNA]</scope>
    <source>
        <strain evidence="1 2">CBS 117206</strain>
    </source>
</reference>
<protein>
    <recommendedName>
        <fullName evidence="3">C2H2-type domain-containing protein</fullName>
    </recommendedName>
</protein>
<dbReference type="Proteomes" id="UP001392437">
    <property type="component" value="Unassembled WGS sequence"/>
</dbReference>
<dbReference type="AlphaFoldDB" id="A0AAW0QPM2"/>
<proteinExistence type="predicted"/>
<accession>A0AAW0QPM2</accession>
<sequence>MAISKFEITSMHLLLFPHKKRIMYTMCDDCQSVTHSDTSRRHRPEHHRVRPSHSIQAWLPTAQRMPKAPRCSWRPTSVSRLSDDLSTAGQLRHALLHGDYNASMPHCNRGDRAIGHTQDAGSLKIWGFPSIIAWSFVAFHL</sequence>
<dbReference type="EMBL" id="JAQQWP010000007">
    <property type="protein sequence ID" value="KAK8109701.1"/>
    <property type="molecule type" value="Genomic_DNA"/>
</dbReference>
<organism evidence="1 2">
    <name type="scientific">Apiospora kogelbergensis</name>
    <dbReference type="NCBI Taxonomy" id="1337665"/>
    <lineage>
        <taxon>Eukaryota</taxon>
        <taxon>Fungi</taxon>
        <taxon>Dikarya</taxon>
        <taxon>Ascomycota</taxon>
        <taxon>Pezizomycotina</taxon>
        <taxon>Sordariomycetes</taxon>
        <taxon>Xylariomycetidae</taxon>
        <taxon>Amphisphaeriales</taxon>
        <taxon>Apiosporaceae</taxon>
        <taxon>Apiospora</taxon>
    </lineage>
</organism>
<evidence type="ECO:0000313" key="2">
    <source>
        <dbReference type="Proteomes" id="UP001392437"/>
    </source>
</evidence>
<comment type="caution">
    <text evidence="1">The sequence shown here is derived from an EMBL/GenBank/DDBJ whole genome shotgun (WGS) entry which is preliminary data.</text>
</comment>